<keyword evidence="2" id="KW-0808">Transferase</keyword>
<dbReference type="PROSITE" id="PS50878">
    <property type="entry name" value="RT_POL"/>
    <property type="match status" value="1"/>
</dbReference>
<dbReference type="CDD" id="cd03487">
    <property type="entry name" value="RT_Bac_retron_II"/>
    <property type="match status" value="1"/>
</dbReference>
<comment type="caution">
    <text evidence="11">The sequence shown here is derived from an EMBL/GenBank/DDBJ whole genome shotgun (WGS) entry which is preliminary data.</text>
</comment>
<comment type="catalytic activity">
    <reaction evidence="9">
        <text>DNA(n) + a 2'-deoxyribonucleoside 5'-triphosphate = DNA(n+1) + diphosphate</text>
        <dbReference type="Rhea" id="RHEA:22508"/>
        <dbReference type="Rhea" id="RHEA-COMP:17339"/>
        <dbReference type="Rhea" id="RHEA-COMP:17340"/>
        <dbReference type="ChEBI" id="CHEBI:33019"/>
        <dbReference type="ChEBI" id="CHEBI:61560"/>
        <dbReference type="ChEBI" id="CHEBI:173112"/>
        <dbReference type="EC" id="2.7.7.49"/>
    </reaction>
</comment>
<dbReference type="Pfam" id="PF00078">
    <property type="entry name" value="RVT_1"/>
    <property type="match status" value="1"/>
</dbReference>
<keyword evidence="12" id="KW-1185">Reference proteome</keyword>
<evidence type="ECO:0000256" key="6">
    <source>
        <dbReference type="ARBA" id="ARBA00022918"/>
    </source>
</evidence>
<dbReference type="AlphaFoldDB" id="A0A6I4U1F7"/>
<dbReference type="GO" id="GO:0003723">
    <property type="term" value="F:RNA binding"/>
    <property type="evidence" value="ECO:0007669"/>
    <property type="project" value="InterPro"/>
</dbReference>
<organism evidence="11 12">
    <name type="scientific">Alteriqipengyuania halimionae</name>
    <dbReference type="NCBI Taxonomy" id="1926630"/>
    <lineage>
        <taxon>Bacteria</taxon>
        <taxon>Pseudomonadati</taxon>
        <taxon>Pseudomonadota</taxon>
        <taxon>Alphaproteobacteria</taxon>
        <taxon>Sphingomonadales</taxon>
        <taxon>Erythrobacteraceae</taxon>
        <taxon>Alteriqipengyuania</taxon>
    </lineage>
</organism>
<dbReference type="Proteomes" id="UP000429229">
    <property type="component" value="Unassembled WGS sequence"/>
</dbReference>
<dbReference type="InterPro" id="IPR051083">
    <property type="entry name" value="GrpII_Intron_Splice-Mob/Def"/>
</dbReference>
<dbReference type="GO" id="GO:0003964">
    <property type="term" value="F:RNA-directed DNA polymerase activity"/>
    <property type="evidence" value="ECO:0007669"/>
    <property type="project" value="UniProtKB-KW"/>
</dbReference>
<evidence type="ECO:0000256" key="9">
    <source>
        <dbReference type="ARBA" id="ARBA00048173"/>
    </source>
</evidence>
<evidence type="ECO:0000313" key="11">
    <source>
        <dbReference type="EMBL" id="MXP09830.1"/>
    </source>
</evidence>
<dbReference type="GO" id="GO:0046872">
    <property type="term" value="F:metal ion binding"/>
    <property type="evidence" value="ECO:0007669"/>
    <property type="project" value="UniProtKB-KW"/>
</dbReference>
<dbReference type="InterPro" id="IPR000477">
    <property type="entry name" value="RT_dom"/>
</dbReference>
<evidence type="ECO:0000256" key="1">
    <source>
        <dbReference type="ARBA" id="ARBA00012493"/>
    </source>
</evidence>
<dbReference type="PANTHER" id="PTHR34047:SF7">
    <property type="entry name" value="RNA-DIRECTED DNA POLYMERASE"/>
    <property type="match status" value="1"/>
</dbReference>
<dbReference type="RefSeq" id="WP_160616494.1">
    <property type="nucleotide sequence ID" value="NZ_WTYR01000001.1"/>
</dbReference>
<keyword evidence="4" id="KW-0479">Metal-binding</keyword>
<name>A0A6I4U1F7_9SPHN</name>
<dbReference type="PRINTS" id="PR00866">
    <property type="entry name" value="RNADNAPOLMS"/>
</dbReference>
<keyword evidence="6 11" id="KW-0695">RNA-directed DNA polymerase</keyword>
<dbReference type="OrthoDB" id="7055795at2"/>
<evidence type="ECO:0000313" key="12">
    <source>
        <dbReference type="Proteomes" id="UP000429229"/>
    </source>
</evidence>
<comment type="similarity">
    <text evidence="8">Belongs to the bacterial reverse transcriptase family.</text>
</comment>
<dbReference type="InterPro" id="IPR000123">
    <property type="entry name" value="Reverse_transcriptase_msDNA"/>
</dbReference>
<feature type="domain" description="Reverse transcriptase" evidence="10">
    <location>
        <begin position="1"/>
        <end position="263"/>
    </location>
</feature>
<evidence type="ECO:0000256" key="4">
    <source>
        <dbReference type="ARBA" id="ARBA00022723"/>
    </source>
</evidence>
<keyword evidence="7" id="KW-0051">Antiviral defense</keyword>
<dbReference type="InterPro" id="IPR053543">
    <property type="entry name" value="Bacterial_RT"/>
</dbReference>
<keyword evidence="3" id="KW-0548">Nucleotidyltransferase</keyword>
<evidence type="ECO:0000256" key="5">
    <source>
        <dbReference type="ARBA" id="ARBA00022842"/>
    </source>
</evidence>
<evidence type="ECO:0000256" key="8">
    <source>
        <dbReference type="ARBA" id="ARBA00034120"/>
    </source>
</evidence>
<reference evidence="11 12" key="1">
    <citation type="submission" date="2019-12" db="EMBL/GenBank/DDBJ databases">
        <title>Genomic-based taxomic classification of the family Erythrobacteraceae.</title>
        <authorList>
            <person name="Xu L."/>
        </authorList>
    </citation>
    <scope>NUCLEOTIDE SEQUENCE [LARGE SCALE GENOMIC DNA]</scope>
    <source>
        <strain evidence="11 12">LMG 29519</strain>
    </source>
</reference>
<proteinExistence type="inferred from homology"/>
<accession>A0A6I4U1F7</accession>
<evidence type="ECO:0000256" key="2">
    <source>
        <dbReference type="ARBA" id="ARBA00022679"/>
    </source>
</evidence>
<keyword evidence="5" id="KW-0460">Magnesium</keyword>
<dbReference type="EMBL" id="WTYR01000001">
    <property type="protein sequence ID" value="MXP09830.1"/>
    <property type="molecule type" value="Genomic_DNA"/>
</dbReference>
<protein>
    <recommendedName>
        <fullName evidence="1">RNA-directed DNA polymerase</fullName>
        <ecNumber evidence="1">2.7.7.49</ecNumber>
    </recommendedName>
</protein>
<dbReference type="InterPro" id="IPR043502">
    <property type="entry name" value="DNA/RNA_pol_sf"/>
</dbReference>
<dbReference type="PANTHER" id="PTHR34047">
    <property type="entry name" value="NUCLEAR INTRON MATURASE 1, MITOCHONDRIAL-RELATED"/>
    <property type="match status" value="1"/>
</dbReference>
<sequence length="570" mass="65631">MNEKKIEQLKACVDRKDLARLLGFKPKALSYILYQRTPCQNYRTFKIPKRKGGERVIDAPNPELLFLQKRASNLLQDCLDEIVQDEGHKRTIHHGFQRKKSIITNARVHRARKFVFNVDLTDFFPSVNFGRILGFFQKNRHFTLEREVAVTLAQICCYDGQLPQGAPTSPVVSNLICQPLDIRLSRLAEKFGCSYSRYADDITFSTSTRKFPRAISRKSLISSKWYSGRILKKEIKSAGFAINPKKTRMQYAQSRQTVTGLIVNDKINVPADYTRLCRAMVDAYVKSGTYFIRKEKLSKSGKVKVTKEPGTDLQLIGRYSFIHNVKSSNFSKENPRPKDLFSYEKDYRRLLLFSKFHFSKIPLILTEGKTDTIYIKAALRRLHKSYPTLITKKGRSFEYNFDFFKFSPTNRRILGIDGGTSHLAGFLSTYRKEAKSFCPILNQKPVICIIDNDNGAKKFFKWTDSSGNKINRDGEVYHLFENVYLLLTPLKNGTEDSKIEDFFTKHTLNEKIGGKSFNPENVGVTEAEYGKAWFASKVVWPKKSTINFNNFKPLLDLIENTAMKVHNPKK</sequence>
<dbReference type="NCBIfam" id="NF038237">
    <property type="entry name" value="retron_Ec67_fus"/>
    <property type="match status" value="1"/>
</dbReference>
<evidence type="ECO:0000259" key="10">
    <source>
        <dbReference type="PROSITE" id="PS50878"/>
    </source>
</evidence>
<evidence type="ECO:0000256" key="7">
    <source>
        <dbReference type="ARBA" id="ARBA00023118"/>
    </source>
</evidence>
<dbReference type="GO" id="GO:0051607">
    <property type="term" value="P:defense response to virus"/>
    <property type="evidence" value="ECO:0007669"/>
    <property type="project" value="UniProtKB-KW"/>
</dbReference>
<gene>
    <name evidence="11" type="ORF">GRI68_06525</name>
</gene>
<evidence type="ECO:0000256" key="3">
    <source>
        <dbReference type="ARBA" id="ARBA00022695"/>
    </source>
</evidence>
<dbReference type="EC" id="2.7.7.49" evidence="1"/>
<dbReference type="SUPFAM" id="SSF56672">
    <property type="entry name" value="DNA/RNA polymerases"/>
    <property type="match status" value="1"/>
</dbReference>